<reference evidence="1 3" key="1">
    <citation type="journal article" date="2016" name="Genome Announc.">
        <title>Draft Genome Sequence of Criibacterium bergeronii gen. nov., sp. nov., Strain CCRI-22567T, Isolated from a Vaginal Sample from a Woman with Bacterial Vaginosis.</title>
        <authorList>
            <person name="Maheux A.F."/>
            <person name="Berube E."/>
            <person name="Boudreau D.K."/>
            <person name="Raymond F."/>
            <person name="Corbeil J."/>
            <person name="Roy P.H."/>
            <person name="Boissinot M."/>
            <person name="Omar R.F."/>
        </authorList>
    </citation>
    <scope>NUCLEOTIDE SEQUENCE [LARGE SCALE GENOMIC DNA]</scope>
    <source>
        <strain evidence="1 3">CCRI-22567</strain>
    </source>
</reference>
<dbReference type="EMBL" id="MBEW02000005">
    <property type="protein sequence ID" value="RDY21690.1"/>
    <property type="molecule type" value="Genomic_DNA"/>
</dbReference>
<dbReference type="Gene3D" id="1.10.150.240">
    <property type="entry name" value="Putative phosphatase, domain 2"/>
    <property type="match status" value="1"/>
</dbReference>
<dbReference type="InterPro" id="IPR023198">
    <property type="entry name" value="PGP-like_dom2"/>
</dbReference>
<dbReference type="SUPFAM" id="SSF56784">
    <property type="entry name" value="HAD-like"/>
    <property type="match status" value="1"/>
</dbReference>
<dbReference type="InterPro" id="IPR036412">
    <property type="entry name" value="HAD-like_sf"/>
</dbReference>
<dbReference type="Pfam" id="PF13419">
    <property type="entry name" value="HAD_2"/>
    <property type="match status" value="1"/>
</dbReference>
<dbReference type="Proteomes" id="UP000319424">
    <property type="component" value="Unassembled WGS sequence"/>
</dbReference>
<accession>A0A371IML1</accession>
<dbReference type="OrthoDB" id="9807630at2"/>
<proteinExistence type="predicted"/>
<reference evidence="2 4" key="3">
    <citation type="submission" date="2019-07" db="EMBL/GenBank/DDBJ databases">
        <title>Criibacterium bergeronii gen. nov., sp. nov. isolated from human clinical samples.</title>
        <authorList>
            <person name="Maheux A.F."/>
            <person name="Boudreau D.K."/>
            <person name="Berube E."/>
            <person name="Brodeur S."/>
            <person name="Bernard K.A."/>
            <person name="Abed J.Y."/>
            <person name="Ducrey E."/>
            <person name="Guay E.F."/>
            <person name="Raymond F."/>
            <person name="Corbeil J."/>
            <person name="Domingo M.-C."/>
            <person name="Roy P.H."/>
            <person name="Boissinot M."/>
            <person name="Tocheva E.I."/>
            <person name="Omar R.F."/>
        </authorList>
    </citation>
    <scope>NUCLEOTIDE SEQUENCE [LARGE SCALE GENOMIC DNA]</scope>
    <source>
        <strain evidence="2 4">CCRI-24246</strain>
    </source>
</reference>
<evidence type="ECO:0000313" key="2">
    <source>
        <dbReference type="EMBL" id="TRW28598.1"/>
    </source>
</evidence>
<gene>
    <name evidence="1" type="ORF">BBG48_003660</name>
    <name evidence="2" type="ORF">FL857_00495</name>
</gene>
<dbReference type="AlphaFoldDB" id="A0A371IML1"/>
<organism evidence="1 3">
    <name type="scientific">Criibacterium bergeronii</name>
    <dbReference type="NCBI Taxonomy" id="1871336"/>
    <lineage>
        <taxon>Bacteria</taxon>
        <taxon>Bacillati</taxon>
        <taxon>Bacillota</taxon>
        <taxon>Clostridia</taxon>
        <taxon>Peptostreptococcales</taxon>
        <taxon>Filifactoraceae</taxon>
        <taxon>Criibacterium</taxon>
    </lineage>
</organism>
<dbReference type="Proteomes" id="UP000093352">
    <property type="component" value="Unassembled WGS sequence"/>
</dbReference>
<dbReference type="RefSeq" id="WP_116170937.1">
    <property type="nucleotide sequence ID" value="NZ_MBEW02000005.1"/>
</dbReference>
<protein>
    <submittedName>
        <fullName evidence="1">Uncharacterized protein</fullName>
    </submittedName>
</protein>
<comment type="caution">
    <text evidence="1">The sequence shown here is derived from an EMBL/GenBank/DDBJ whole genome shotgun (WGS) entry which is preliminary data.</text>
</comment>
<sequence>MKFNHYIFDFDGTLADSEHTTMLLWEKLLHEYGMNIEISALRNDDILNL</sequence>
<reference evidence="1" key="2">
    <citation type="submission" date="2018-07" db="EMBL/GenBank/DDBJ databases">
        <authorList>
            <person name="Quirk P.G."/>
            <person name="Krulwich T.A."/>
        </authorList>
    </citation>
    <scope>NUCLEOTIDE SEQUENCE</scope>
    <source>
        <strain evidence="1">CCRI-22567</strain>
    </source>
</reference>
<name>A0A371IML1_9FIRM</name>
<evidence type="ECO:0000313" key="4">
    <source>
        <dbReference type="Proteomes" id="UP000319424"/>
    </source>
</evidence>
<dbReference type="EMBL" id="VJXW01000001">
    <property type="protein sequence ID" value="TRW28598.1"/>
    <property type="molecule type" value="Genomic_DNA"/>
</dbReference>
<keyword evidence="3" id="KW-1185">Reference proteome</keyword>
<evidence type="ECO:0000313" key="3">
    <source>
        <dbReference type="Proteomes" id="UP000093352"/>
    </source>
</evidence>
<evidence type="ECO:0000313" key="1">
    <source>
        <dbReference type="EMBL" id="RDY21690.1"/>
    </source>
</evidence>
<dbReference type="InterPro" id="IPR041492">
    <property type="entry name" value="HAD_2"/>
</dbReference>